<evidence type="ECO:0000256" key="3">
    <source>
        <dbReference type="ARBA" id="ARBA00023163"/>
    </source>
</evidence>
<dbReference type="RefSeq" id="WP_085513598.1">
    <property type="nucleotide sequence ID" value="NZ_FXAP01000006.1"/>
</dbReference>
<comment type="caution">
    <text evidence="5">The sequence shown here is derived from an EMBL/GenBank/DDBJ whole genome shotgun (WGS) entry which is preliminary data.</text>
</comment>
<protein>
    <submittedName>
        <fullName evidence="5">LacI family transcriptional regulator</fullName>
    </submittedName>
</protein>
<dbReference type="EMBL" id="RKHL01000001">
    <property type="protein sequence ID" value="ROR83189.1"/>
    <property type="molecule type" value="Genomic_DNA"/>
</dbReference>
<evidence type="ECO:0000313" key="5">
    <source>
        <dbReference type="EMBL" id="ROR83189.1"/>
    </source>
</evidence>
<proteinExistence type="predicted"/>
<dbReference type="InterPro" id="IPR010982">
    <property type="entry name" value="Lambda_DNA-bd_dom_sf"/>
</dbReference>
<dbReference type="SUPFAM" id="SSF53822">
    <property type="entry name" value="Periplasmic binding protein-like I"/>
    <property type="match status" value="1"/>
</dbReference>
<sequence>MGRVGIREVATLADVSMGTVSHYINHPDRVSPEKQERIQRAIDQLGFVRNNAAWQLRLGRSGTIAYIAPDVSNPFFATIAEGVEQRAAEDGLSVFIANSNRSREREDAYLGMFEAQRVQGMLVASHESVEERLTSIRQRGIPSVLVGQLASSPDQPSVSVDDVRGGFLAAEHLLQTGRRRLAFVGGPLGIRQVADRFEGASAAVAAVPGSTLEVIAGTERTIAEGRQLGRAIAARPVDARPDAVFAVNDLLALGIMQALVVEHGVRVPEDIAIVGYDDIEFAESSIIPLTSVRAPHEGFGVAAVELLLQEFAVADGAPLPPPSSRHIVFAPELVPRASSRTVTNG</sequence>
<dbReference type="Pfam" id="PF00356">
    <property type="entry name" value="LacI"/>
    <property type="match status" value="1"/>
</dbReference>
<dbReference type="PROSITE" id="PS00356">
    <property type="entry name" value="HTH_LACI_1"/>
    <property type="match status" value="1"/>
</dbReference>
<dbReference type="PROSITE" id="PS50932">
    <property type="entry name" value="HTH_LACI_2"/>
    <property type="match status" value="1"/>
</dbReference>
<keyword evidence="1" id="KW-0805">Transcription regulation</keyword>
<dbReference type="Proteomes" id="UP000266915">
    <property type="component" value="Unassembled WGS sequence"/>
</dbReference>
<dbReference type="Gene3D" id="1.10.260.40">
    <property type="entry name" value="lambda repressor-like DNA-binding domains"/>
    <property type="match status" value="1"/>
</dbReference>
<evidence type="ECO:0000259" key="4">
    <source>
        <dbReference type="PROSITE" id="PS50932"/>
    </source>
</evidence>
<dbReference type="CDD" id="cd06293">
    <property type="entry name" value="PBP1_LacI-like"/>
    <property type="match status" value="1"/>
</dbReference>
<reference evidence="5 6" key="1">
    <citation type="submission" date="2018-11" db="EMBL/GenBank/DDBJ databases">
        <title>Sequencing the genomes of 1000 actinobacteria strains.</title>
        <authorList>
            <person name="Klenk H.-P."/>
        </authorList>
    </citation>
    <scope>NUCLEOTIDE SEQUENCE [LARGE SCALE GENOMIC DNA]</scope>
    <source>
        <strain evidence="5 6">DSM 14012</strain>
    </source>
</reference>
<keyword evidence="6" id="KW-1185">Reference proteome</keyword>
<keyword evidence="2" id="KW-0238">DNA-binding</keyword>
<keyword evidence="3" id="KW-0804">Transcription</keyword>
<name>A0A3N2C6Q0_9MICO</name>
<evidence type="ECO:0000256" key="1">
    <source>
        <dbReference type="ARBA" id="ARBA00023015"/>
    </source>
</evidence>
<gene>
    <name evidence="5" type="ORF">EDD42_3295</name>
</gene>
<organism evidence="5 6">
    <name type="scientific">Plantibacter flavus</name>
    <dbReference type="NCBI Taxonomy" id="150123"/>
    <lineage>
        <taxon>Bacteria</taxon>
        <taxon>Bacillati</taxon>
        <taxon>Actinomycetota</taxon>
        <taxon>Actinomycetes</taxon>
        <taxon>Micrococcales</taxon>
        <taxon>Microbacteriaceae</taxon>
        <taxon>Plantibacter</taxon>
    </lineage>
</organism>
<feature type="domain" description="HTH lacI-type" evidence="4">
    <location>
        <begin position="4"/>
        <end position="58"/>
    </location>
</feature>
<dbReference type="CDD" id="cd01392">
    <property type="entry name" value="HTH_LacI"/>
    <property type="match status" value="1"/>
</dbReference>
<dbReference type="InterPro" id="IPR000843">
    <property type="entry name" value="HTH_LacI"/>
</dbReference>
<dbReference type="GO" id="GO:0000976">
    <property type="term" value="F:transcription cis-regulatory region binding"/>
    <property type="evidence" value="ECO:0007669"/>
    <property type="project" value="TreeGrafter"/>
</dbReference>
<dbReference type="PANTHER" id="PTHR30146:SF109">
    <property type="entry name" value="HTH-TYPE TRANSCRIPTIONAL REGULATOR GALS"/>
    <property type="match status" value="1"/>
</dbReference>
<dbReference type="InterPro" id="IPR046335">
    <property type="entry name" value="LacI/GalR-like_sensor"/>
</dbReference>
<accession>A0A3N2C6Q0</accession>
<dbReference type="PANTHER" id="PTHR30146">
    <property type="entry name" value="LACI-RELATED TRANSCRIPTIONAL REPRESSOR"/>
    <property type="match status" value="1"/>
</dbReference>
<evidence type="ECO:0000313" key="6">
    <source>
        <dbReference type="Proteomes" id="UP000266915"/>
    </source>
</evidence>
<dbReference type="GO" id="GO:0003700">
    <property type="term" value="F:DNA-binding transcription factor activity"/>
    <property type="evidence" value="ECO:0007669"/>
    <property type="project" value="TreeGrafter"/>
</dbReference>
<dbReference type="Pfam" id="PF13377">
    <property type="entry name" value="Peripla_BP_3"/>
    <property type="match status" value="1"/>
</dbReference>
<dbReference type="Gene3D" id="3.40.50.2300">
    <property type="match status" value="2"/>
</dbReference>
<dbReference type="InterPro" id="IPR028082">
    <property type="entry name" value="Peripla_BP_I"/>
</dbReference>
<dbReference type="AlphaFoldDB" id="A0A3N2C6Q0"/>
<dbReference type="SUPFAM" id="SSF47413">
    <property type="entry name" value="lambda repressor-like DNA-binding domains"/>
    <property type="match status" value="1"/>
</dbReference>
<dbReference type="SMART" id="SM00354">
    <property type="entry name" value="HTH_LACI"/>
    <property type="match status" value="1"/>
</dbReference>
<evidence type="ECO:0000256" key="2">
    <source>
        <dbReference type="ARBA" id="ARBA00023125"/>
    </source>
</evidence>